<feature type="transmembrane region" description="Helical" evidence="1">
    <location>
        <begin position="215"/>
        <end position="232"/>
    </location>
</feature>
<keyword evidence="1" id="KW-0812">Transmembrane</keyword>
<dbReference type="InterPro" id="IPR010699">
    <property type="entry name" value="DUF1275"/>
</dbReference>
<evidence type="ECO:0000256" key="1">
    <source>
        <dbReference type="SAM" id="Phobius"/>
    </source>
</evidence>
<keyword evidence="1" id="KW-0472">Membrane</keyword>
<dbReference type="PANTHER" id="PTHR37314">
    <property type="entry name" value="SLR0142 PROTEIN"/>
    <property type="match status" value="1"/>
</dbReference>
<keyword evidence="1" id="KW-1133">Transmembrane helix</keyword>
<dbReference type="AlphaFoldDB" id="A0AAW9FN98"/>
<protein>
    <submittedName>
        <fullName evidence="2">YoaK family protein</fullName>
    </submittedName>
</protein>
<feature type="transmembrane region" description="Helical" evidence="1">
    <location>
        <begin position="95"/>
        <end position="115"/>
    </location>
</feature>
<comment type="caution">
    <text evidence="2">The sequence shown here is derived from an EMBL/GenBank/DDBJ whole genome shotgun (WGS) entry which is preliminary data.</text>
</comment>
<reference evidence="2" key="1">
    <citation type="journal article" date="2023" name="Phytobiomes J">
        <title>Deciphering the key players within the bacterial microbiota associated with aerial crown gall tumors on rhododendron: Insights into the gallobiome.</title>
        <authorList>
            <person name="Kuzmanovic N."/>
            <person name="Nesme J."/>
            <person name="Wolf J."/>
            <person name="Neumann-Schaal M."/>
            <person name="Petersen J."/>
            <person name="Fernandez-Gnecco G."/>
            <person name="Sproeer C."/>
            <person name="Bunk B."/>
            <person name="Overmann J."/>
            <person name="Sorensen S.J."/>
            <person name="Idczak E."/>
            <person name="Smalla K."/>
        </authorList>
    </citation>
    <scope>NUCLEOTIDE SEQUENCE</scope>
    <source>
        <strain evidence="2">Rho-11.1</strain>
    </source>
</reference>
<proteinExistence type="predicted"/>
<dbReference type="PANTHER" id="PTHR37314:SF4">
    <property type="entry name" value="UPF0700 TRANSMEMBRANE PROTEIN YOAK"/>
    <property type="match status" value="1"/>
</dbReference>
<dbReference type="Pfam" id="PF06912">
    <property type="entry name" value="DUF1275"/>
    <property type="match status" value="1"/>
</dbReference>
<name>A0AAW9FN98_9HYPH</name>
<feature type="transmembrane region" description="Helical" evidence="1">
    <location>
        <begin position="190"/>
        <end position="209"/>
    </location>
</feature>
<feature type="transmembrane region" description="Helical" evidence="1">
    <location>
        <begin position="62"/>
        <end position="83"/>
    </location>
</feature>
<accession>A0AAW9FN98</accession>
<gene>
    <name evidence="2" type="ORF">RMR22_19265</name>
</gene>
<dbReference type="EMBL" id="JAVRAF010000007">
    <property type="protein sequence ID" value="MDX8304405.1"/>
    <property type="molecule type" value="Genomic_DNA"/>
</dbReference>
<evidence type="ECO:0000313" key="2">
    <source>
        <dbReference type="EMBL" id="MDX8304405.1"/>
    </source>
</evidence>
<feature type="transmembrane region" description="Helical" evidence="1">
    <location>
        <begin position="121"/>
        <end position="141"/>
    </location>
</feature>
<feature type="transmembrane region" description="Helical" evidence="1">
    <location>
        <begin position="21"/>
        <end position="42"/>
    </location>
</feature>
<dbReference type="RefSeq" id="WP_320203143.1">
    <property type="nucleotide sequence ID" value="NZ_CP192782.1"/>
</dbReference>
<organism evidence="2">
    <name type="scientific">Agrobacterium rosae</name>
    <dbReference type="NCBI Taxonomy" id="1972867"/>
    <lineage>
        <taxon>Bacteria</taxon>
        <taxon>Pseudomonadati</taxon>
        <taxon>Pseudomonadota</taxon>
        <taxon>Alphaproteobacteria</taxon>
        <taxon>Hyphomicrobiales</taxon>
        <taxon>Rhizobiaceae</taxon>
        <taxon>Rhizobium/Agrobacterium group</taxon>
        <taxon>Agrobacterium</taxon>
    </lineage>
</organism>
<sequence length="255" mass="27460">MLISQGGARNERINLNLACSLAAIAGALNAAAFYAVGFFSANMTGNVSVLSDHIATSQWLPALFYMAIVVIFILGAALSSIMINAGRRRGIQGIYAYSILAEALLLLPLAAADLWMQETVWRVPILVLGLAFLMGLQNATVTRISDARVRTTHVSGMATDIGIEIGIAFDILRGKDGGAYASDNRSKLRLHLFTIAAFLMGGIIGVLLYQAIAGYLLVIASAILMGIALNGLHRTHGTVKTTATRRFRWRQRRDL</sequence>